<dbReference type="GO" id="GO:0004523">
    <property type="term" value="F:RNA-DNA hybrid ribonuclease activity"/>
    <property type="evidence" value="ECO:0007669"/>
    <property type="project" value="UniProtKB-UniRule"/>
</dbReference>
<name>A0A0G0LZ72_9BACT</name>
<evidence type="ECO:0000256" key="2">
    <source>
        <dbReference type="ARBA" id="ARBA00001946"/>
    </source>
</evidence>
<keyword evidence="11" id="KW-0464">Manganese</keyword>
<evidence type="ECO:0000256" key="11">
    <source>
        <dbReference type="ARBA" id="ARBA00023211"/>
    </source>
</evidence>
<evidence type="ECO:0000259" key="14">
    <source>
        <dbReference type="PROSITE" id="PS51975"/>
    </source>
</evidence>
<dbReference type="NCBIfam" id="NF000595">
    <property type="entry name" value="PRK00015.1-3"/>
    <property type="match status" value="1"/>
</dbReference>
<dbReference type="PROSITE" id="PS51975">
    <property type="entry name" value="RNASE_H_2"/>
    <property type="match status" value="1"/>
</dbReference>
<evidence type="ECO:0000256" key="3">
    <source>
        <dbReference type="ARBA" id="ARBA00004065"/>
    </source>
</evidence>
<reference evidence="15 16" key="1">
    <citation type="journal article" date="2015" name="Nature">
        <title>rRNA introns, odd ribosomes, and small enigmatic genomes across a large radiation of phyla.</title>
        <authorList>
            <person name="Brown C.T."/>
            <person name="Hug L.A."/>
            <person name="Thomas B.C."/>
            <person name="Sharon I."/>
            <person name="Castelle C.J."/>
            <person name="Singh A."/>
            <person name="Wilkins M.J."/>
            <person name="Williams K.H."/>
            <person name="Banfield J.F."/>
        </authorList>
    </citation>
    <scope>NUCLEOTIDE SEQUENCE [LARGE SCALE GENOMIC DNA]</scope>
</reference>
<dbReference type="GO" id="GO:0005737">
    <property type="term" value="C:cytoplasm"/>
    <property type="evidence" value="ECO:0007669"/>
    <property type="project" value="UniProtKB-SubCell"/>
</dbReference>
<comment type="cofactor">
    <cofactor evidence="2">
        <name>Mg(2+)</name>
        <dbReference type="ChEBI" id="CHEBI:18420"/>
    </cofactor>
</comment>
<feature type="binding site" evidence="12">
    <location>
        <position position="132"/>
    </location>
    <ligand>
        <name>a divalent metal cation</name>
        <dbReference type="ChEBI" id="CHEBI:60240"/>
    </ligand>
</feature>
<feature type="domain" description="RNase H type-2" evidence="14">
    <location>
        <begin position="19"/>
        <end position="250"/>
    </location>
</feature>
<keyword evidence="8 12" id="KW-0479">Metal-binding</keyword>
<dbReference type="Proteomes" id="UP000034932">
    <property type="component" value="Unassembled WGS sequence"/>
</dbReference>
<dbReference type="EMBL" id="LBVW01000014">
    <property type="protein sequence ID" value="KKQ93315.1"/>
    <property type="molecule type" value="Genomic_DNA"/>
</dbReference>
<evidence type="ECO:0000256" key="9">
    <source>
        <dbReference type="ARBA" id="ARBA00022759"/>
    </source>
</evidence>
<dbReference type="EC" id="3.1.26.4" evidence="13"/>
<dbReference type="PANTHER" id="PTHR10954">
    <property type="entry name" value="RIBONUCLEASE H2 SUBUNIT A"/>
    <property type="match status" value="1"/>
</dbReference>
<dbReference type="PANTHER" id="PTHR10954:SF18">
    <property type="entry name" value="RIBONUCLEASE HII"/>
    <property type="match status" value="1"/>
</dbReference>
<keyword evidence="10 12" id="KW-0378">Hydrolase</keyword>
<evidence type="ECO:0000256" key="5">
    <source>
        <dbReference type="ARBA" id="ARBA00007383"/>
    </source>
</evidence>
<accession>A0A0G0LZ72</accession>
<dbReference type="PATRIC" id="fig|1618573.3.peg.859"/>
<evidence type="ECO:0000313" key="15">
    <source>
        <dbReference type="EMBL" id="KKQ93315.1"/>
    </source>
</evidence>
<proteinExistence type="inferred from homology"/>
<dbReference type="GO" id="GO:0043137">
    <property type="term" value="P:DNA replication, removal of RNA primer"/>
    <property type="evidence" value="ECO:0007669"/>
    <property type="project" value="TreeGrafter"/>
</dbReference>
<comment type="cofactor">
    <cofactor evidence="12">
        <name>Mn(2+)</name>
        <dbReference type="ChEBI" id="CHEBI:29035"/>
    </cofactor>
    <cofactor evidence="12">
        <name>Mg(2+)</name>
        <dbReference type="ChEBI" id="CHEBI:18420"/>
    </cofactor>
    <text evidence="12">Manganese or magnesium. Binds 1 divalent metal ion per monomer in the absence of substrate. May bind a second metal ion after substrate binding.</text>
</comment>
<evidence type="ECO:0000256" key="10">
    <source>
        <dbReference type="ARBA" id="ARBA00022801"/>
    </source>
</evidence>
<dbReference type="AlphaFoldDB" id="A0A0G0LZ72"/>
<dbReference type="GO" id="GO:0032299">
    <property type="term" value="C:ribonuclease H2 complex"/>
    <property type="evidence" value="ECO:0007669"/>
    <property type="project" value="TreeGrafter"/>
</dbReference>
<dbReference type="InterPro" id="IPR001352">
    <property type="entry name" value="RNase_HII/HIII"/>
</dbReference>
<evidence type="ECO:0000256" key="4">
    <source>
        <dbReference type="ARBA" id="ARBA00004496"/>
    </source>
</evidence>
<dbReference type="GO" id="GO:0003723">
    <property type="term" value="F:RNA binding"/>
    <property type="evidence" value="ECO:0007669"/>
    <property type="project" value="UniProtKB-UniRule"/>
</dbReference>
<evidence type="ECO:0000256" key="6">
    <source>
        <dbReference type="ARBA" id="ARBA00022490"/>
    </source>
</evidence>
<comment type="similarity">
    <text evidence="5 13">Belongs to the RNase HII family.</text>
</comment>
<organism evidence="15 16">
    <name type="scientific">Candidatus Woesebacteria bacterium GW2011_GWB1_39_10b</name>
    <dbReference type="NCBI Taxonomy" id="1618573"/>
    <lineage>
        <taxon>Bacteria</taxon>
        <taxon>Candidatus Woeseibacteriota</taxon>
    </lineage>
</organism>
<evidence type="ECO:0000256" key="7">
    <source>
        <dbReference type="ARBA" id="ARBA00022722"/>
    </source>
</evidence>
<dbReference type="GO" id="GO:0006298">
    <property type="term" value="P:mismatch repair"/>
    <property type="evidence" value="ECO:0007669"/>
    <property type="project" value="TreeGrafter"/>
</dbReference>
<keyword evidence="9 12" id="KW-0255">Endonuclease</keyword>
<keyword evidence="7 12" id="KW-0540">Nuclease</keyword>
<dbReference type="InterPro" id="IPR012337">
    <property type="entry name" value="RNaseH-like_sf"/>
</dbReference>
<dbReference type="Gene3D" id="3.30.420.10">
    <property type="entry name" value="Ribonuclease H-like superfamily/Ribonuclease H"/>
    <property type="match status" value="1"/>
</dbReference>
<feature type="binding site" evidence="12">
    <location>
        <position position="25"/>
    </location>
    <ligand>
        <name>a divalent metal cation</name>
        <dbReference type="ChEBI" id="CHEBI:60240"/>
    </ligand>
</feature>
<feature type="binding site" evidence="12">
    <location>
        <position position="26"/>
    </location>
    <ligand>
        <name>a divalent metal cation</name>
        <dbReference type="ChEBI" id="CHEBI:60240"/>
    </ligand>
</feature>
<evidence type="ECO:0000256" key="1">
    <source>
        <dbReference type="ARBA" id="ARBA00000077"/>
    </source>
</evidence>
<sequence>MKKLPDFSFEKRLWKKDYKFVAGCDEVGRGCFAGPVVTSCVVFQKNTFDTFDTFGTSDAFPKIDDSKKLSAVQRERAAKWIKKNSLAWGIGVGKVSEINRLGMSKATYSAFRRSITIANKKTGSRVDYLLIDAFYIPYVRGLRIPLKTLRLRSGQAKKFGDLEISGRQLAIIDGDEKSLSIAAASIIAKVYRDKLMESLSKKSKFKKYGWDKNKGYGTKKHQEAILRHGITKFHRKKFIESFLLKANHYQLTNHNYFSSFFSSPTQWKT</sequence>
<dbReference type="Pfam" id="PF01351">
    <property type="entry name" value="RNase_HII"/>
    <property type="match status" value="1"/>
</dbReference>
<keyword evidence="6" id="KW-0963">Cytoplasm</keyword>
<comment type="catalytic activity">
    <reaction evidence="1 12 13">
        <text>Endonucleolytic cleavage to 5'-phosphomonoester.</text>
        <dbReference type="EC" id="3.1.26.4"/>
    </reaction>
</comment>
<comment type="subcellular location">
    <subcellularLocation>
        <location evidence="4">Cytoplasm</location>
    </subcellularLocation>
</comment>
<dbReference type="STRING" id="1618573.UT19_C0014G0019"/>
<gene>
    <name evidence="15" type="ORF">UT19_C0014G0019</name>
</gene>
<dbReference type="GO" id="GO:0046872">
    <property type="term" value="F:metal ion binding"/>
    <property type="evidence" value="ECO:0007669"/>
    <property type="project" value="UniProtKB-KW"/>
</dbReference>
<comment type="caution">
    <text evidence="15">The sequence shown here is derived from an EMBL/GenBank/DDBJ whole genome shotgun (WGS) entry which is preliminary data.</text>
</comment>
<dbReference type="SUPFAM" id="SSF53098">
    <property type="entry name" value="Ribonuclease H-like"/>
    <property type="match status" value="1"/>
</dbReference>
<evidence type="ECO:0000256" key="13">
    <source>
        <dbReference type="RuleBase" id="RU003515"/>
    </source>
</evidence>
<dbReference type="InterPro" id="IPR036397">
    <property type="entry name" value="RNaseH_sf"/>
</dbReference>
<dbReference type="CDD" id="cd07182">
    <property type="entry name" value="RNase_HII_bacteria_HII_like"/>
    <property type="match status" value="1"/>
</dbReference>
<evidence type="ECO:0000256" key="12">
    <source>
        <dbReference type="PROSITE-ProRule" id="PRU01319"/>
    </source>
</evidence>
<protein>
    <recommendedName>
        <fullName evidence="13">Ribonuclease</fullName>
        <ecNumber evidence="13">3.1.26.4</ecNumber>
    </recommendedName>
</protein>
<evidence type="ECO:0000313" key="16">
    <source>
        <dbReference type="Proteomes" id="UP000034932"/>
    </source>
</evidence>
<evidence type="ECO:0000256" key="8">
    <source>
        <dbReference type="ARBA" id="ARBA00022723"/>
    </source>
</evidence>
<dbReference type="InterPro" id="IPR024567">
    <property type="entry name" value="RNase_HII/HIII_dom"/>
</dbReference>
<comment type="function">
    <text evidence="3 13">Endonuclease that specifically degrades the RNA of RNA-DNA hybrids.</text>
</comment>
<dbReference type="InterPro" id="IPR022898">
    <property type="entry name" value="RNase_HII"/>
</dbReference>